<comment type="similarity">
    <text evidence="4">Belongs to the class I-like SAM-binding methyltransferase superfamily.</text>
</comment>
<dbReference type="Pfam" id="PF08241">
    <property type="entry name" value="Methyltransf_11"/>
    <property type="match status" value="1"/>
</dbReference>
<evidence type="ECO:0000256" key="4">
    <source>
        <dbReference type="ARBA" id="ARBA00038314"/>
    </source>
</evidence>
<feature type="domain" description="Methyltransferase type 11" evidence="5">
    <location>
        <begin position="90"/>
        <end position="187"/>
    </location>
</feature>
<evidence type="ECO:0000256" key="3">
    <source>
        <dbReference type="ARBA" id="ARBA00022691"/>
    </source>
</evidence>
<comment type="pathway">
    <text evidence="1">Secondary metabolite biosynthesis.</text>
</comment>
<dbReference type="EMBL" id="JBFXLS010000020">
    <property type="protein sequence ID" value="KAL2828458.1"/>
    <property type="molecule type" value="Genomic_DNA"/>
</dbReference>
<dbReference type="PANTHER" id="PTHR35897">
    <property type="entry name" value="METHYLTRANSFERASE AUSD"/>
    <property type="match status" value="1"/>
</dbReference>
<keyword evidence="2" id="KW-0808">Transferase</keyword>
<evidence type="ECO:0000256" key="2">
    <source>
        <dbReference type="ARBA" id="ARBA00022679"/>
    </source>
</evidence>
<evidence type="ECO:0000256" key="1">
    <source>
        <dbReference type="ARBA" id="ARBA00005179"/>
    </source>
</evidence>
<dbReference type="SUPFAM" id="SSF53335">
    <property type="entry name" value="S-adenosyl-L-methionine-dependent methyltransferases"/>
    <property type="match status" value="1"/>
</dbReference>
<dbReference type="Gene3D" id="3.40.50.150">
    <property type="entry name" value="Vaccinia Virus protein VP39"/>
    <property type="match status" value="1"/>
</dbReference>
<proteinExistence type="inferred from homology"/>
<accession>A0ABR4IL18</accession>
<dbReference type="PANTHER" id="PTHR35897:SF1">
    <property type="entry name" value="METHYLTRANSFERASE AUSD"/>
    <property type="match status" value="1"/>
</dbReference>
<evidence type="ECO:0000259" key="5">
    <source>
        <dbReference type="Pfam" id="PF08241"/>
    </source>
</evidence>
<evidence type="ECO:0000313" key="6">
    <source>
        <dbReference type="EMBL" id="KAL2828458.1"/>
    </source>
</evidence>
<organism evidence="6 7">
    <name type="scientific">Aspergillus cavernicola</name>
    <dbReference type="NCBI Taxonomy" id="176166"/>
    <lineage>
        <taxon>Eukaryota</taxon>
        <taxon>Fungi</taxon>
        <taxon>Dikarya</taxon>
        <taxon>Ascomycota</taxon>
        <taxon>Pezizomycotina</taxon>
        <taxon>Eurotiomycetes</taxon>
        <taxon>Eurotiomycetidae</taxon>
        <taxon>Eurotiales</taxon>
        <taxon>Aspergillaceae</taxon>
        <taxon>Aspergillus</taxon>
        <taxon>Aspergillus subgen. Nidulantes</taxon>
    </lineage>
</organism>
<keyword evidence="3" id="KW-0949">S-adenosyl-L-methionine</keyword>
<dbReference type="InterPro" id="IPR029063">
    <property type="entry name" value="SAM-dependent_MTases_sf"/>
</dbReference>
<dbReference type="InterPro" id="IPR013216">
    <property type="entry name" value="Methyltransf_11"/>
</dbReference>
<evidence type="ECO:0000313" key="7">
    <source>
        <dbReference type="Proteomes" id="UP001610335"/>
    </source>
</evidence>
<reference evidence="6 7" key="1">
    <citation type="submission" date="2024-07" db="EMBL/GenBank/DDBJ databases">
        <title>Section-level genome sequencing and comparative genomics of Aspergillus sections Usti and Cavernicolus.</title>
        <authorList>
            <consortium name="Lawrence Berkeley National Laboratory"/>
            <person name="Nybo J.L."/>
            <person name="Vesth T.C."/>
            <person name="Theobald S."/>
            <person name="Frisvad J.C."/>
            <person name="Larsen T.O."/>
            <person name="Kjaerboelling I."/>
            <person name="Rothschild-Mancinelli K."/>
            <person name="Lyhne E.K."/>
            <person name="Kogle M.E."/>
            <person name="Barry K."/>
            <person name="Clum A."/>
            <person name="Na H."/>
            <person name="Ledsgaard L."/>
            <person name="Lin J."/>
            <person name="Lipzen A."/>
            <person name="Kuo A."/>
            <person name="Riley R."/>
            <person name="Mondo S."/>
            <person name="LaButti K."/>
            <person name="Haridas S."/>
            <person name="Pangalinan J."/>
            <person name="Salamov A.A."/>
            <person name="Simmons B.A."/>
            <person name="Magnuson J.K."/>
            <person name="Chen J."/>
            <person name="Drula E."/>
            <person name="Henrissat B."/>
            <person name="Wiebenga A."/>
            <person name="Lubbers R.J."/>
            <person name="Gomes A.C."/>
            <person name="Makela M.R."/>
            <person name="Stajich J."/>
            <person name="Grigoriev I.V."/>
            <person name="Mortensen U.H."/>
            <person name="De vries R.P."/>
            <person name="Baker S.E."/>
            <person name="Andersen M.R."/>
        </authorList>
    </citation>
    <scope>NUCLEOTIDE SEQUENCE [LARGE SCALE GENOMIC DNA]</scope>
    <source>
        <strain evidence="6 7">CBS 600.67</strain>
    </source>
</reference>
<keyword evidence="7" id="KW-1185">Reference proteome</keyword>
<dbReference type="Proteomes" id="UP001610335">
    <property type="component" value="Unassembled WGS sequence"/>
</dbReference>
<protein>
    <recommendedName>
        <fullName evidence="5">Methyltransferase type 11 domain-containing protein</fullName>
    </recommendedName>
</protein>
<comment type="caution">
    <text evidence="6">The sequence shown here is derived from an EMBL/GenBank/DDBJ whole genome shotgun (WGS) entry which is preliminary data.</text>
</comment>
<gene>
    <name evidence="6" type="ORF">BDW59DRAFT_49677</name>
</gene>
<sequence length="279" mass="32268">MTMATDKKPEWYQQDVKSINPDAQKLLESYSGLQPEQVLPHVLSLREEAFQIYQYPCIGQMRFLSFNLSSHPLYERVLEYLRTSPDAGFLDAGCCFGQEIRFLAHQGIPGRQLFGLDLEQAFIDLGYQLFQDKDRLDATFASGSLTVDNDSEELIQTIGGKIDIIFASSLLHLWDYKMQLKAATRLVRLFRDRVGVMFVGRQVGSLFAGDYHTEFNGMVQYRHNIESIKGMWYDIGKATDTRWEVEAELKMEDLIEQVKHLAWADENMRMIWWSVTRVA</sequence>
<name>A0ABR4IL18_9EURO</name>
<dbReference type="InterPro" id="IPR051654">
    <property type="entry name" value="Meroterpenoid_MTases"/>
</dbReference>